<proteinExistence type="predicted"/>
<feature type="region of interest" description="Disordered" evidence="1">
    <location>
        <begin position="284"/>
        <end position="308"/>
    </location>
</feature>
<feature type="compositionally biased region" description="Acidic residues" evidence="1">
    <location>
        <begin position="430"/>
        <end position="439"/>
    </location>
</feature>
<feature type="compositionally biased region" description="Polar residues" evidence="1">
    <location>
        <begin position="706"/>
        <end position="718"/>
    </location>
</feature>
<feature type="compositionally biased region" description="Polar residues" evidence="1">
    <location>
        <begin position="1527"/>
        <end position="1546"/>
    </location>
</feature>
<name>A0A0F2M8P9_SPOSC</name>
<reference evidence="2 3" key="1">
    <citation type="journal article" date="2014" name="BMC Genomics">
        <title>Comparative genomics of the major fungal agents of human and animal Sporotrichosis: Sporothrix schenckii and Sporothrix brasiliensis.</title>
        <authorList>
            <person name="Teixeira M.M."/>
            <person name="de Almeida L.G."/>
            <person name="Kubitschek-Barreira P."/>
            <person name="Alves F.L."/>
            <person name="Kioshima E.S."/>
            <person name="Abadio A.K."/>
            <person name="Fernandes L."/>
            <person name="Derengowski L.S."/>
            <person name="Ferreira K.S."/>
            <person name="Souza R.C."/>
            <person name="Ruiz J.C."/>
            <person name="de Andrade N.C."/>
            <person name="Paes H.C."/>
            <person name="Nicola A.M."/>
            <person name="Albuquerque P."/>
            <person name="Gerber A.L."/>
            <person name="Martins V.P."/>
            <person name="Peconick L.D."/>
            <person name="Neto A.V."/>
            <person name="Chaucanez C.B."/>
            <person name="Silva P.A."/>
            <person name="Cunha O.L."/>
            <person name="de Oliveira F.F."/>
            <person name="dos Santos T.C."/>
            <person name="Barros A.L."/>
            <person name="Soares M.A."/>
            <person name="de Oliveira L.M."/>
            <person name="Marini M.M."/>
            <person name="Villalobos-Duno H."/>
            <person name="Cunha M.M."/>
            <person name="de Hoog S."/>
            <person name="da Silveira J.F."/>
            <person name="Henrissat B."/>
            <person name="Nino-Vega G.A."/>
            <person name="Cisalpino P.S."/>
            <person name="Mora-Montes H.M."/>
            <person name="Almeida S.R."/>
            <person name="Stajich J.E."/>
            <person name="Lopes-Bezerra L.M."/>
            <person name="Vasconcelos A.T."/>
            <person name="Felipe M.S."/>
        </authorList>
    </citation>
    <scope>NUCLEOTIDE SEQUENCE [LARGE SCALE GENOMIC DNA]</scope>
    <source>
        <strain evidence="2 3">1099-18</strain>
    </source>
</reference>
<feature type="compositionally biased region" description="Low complexity" evidence="1">
    <location>
        <begin position="719"/>
        <end position="733"/>
    </location>
</feature>
<dbReference type="GeneID" id="27670183"/>
<dbReference type="RefSeq" id="XP_016588130.1">
    <property type="nucleotide sequence ID" value="XM_016734906.1"/>
</dbReference>
<feature type="region of interest" description="Disordered" evidence="1">
    <location>
        <begin position="1159"/>
        <end position="1274"/>
    </location>
</feature>
<feature type="compositionally biased region" description="Polar residues" evidence="1">
    <location>
        <begin position="1485"/>
        <end position="1507"/>
    </location>
</feature>
<feature type="region of interest" description="Disordered" evidence="1">
    <location>
        <begin position="788"/>
        <end position="819"/>
    </location>
</feature>
<dbReference type="Proteomes" id="UP000033710">
    <property type="component" value="Unassembled WGS sequence"/>
</dbReference>
<dbReference type="OrthoDB" id="5401106at2759"/>
<evidence type="ECO:0008006" key="4">
    <source>
        <dbReference type="Google" id="ProtNLM"/>
    </source>
</evidence>
<accession>A0A0F2M8P9</accession>
<feature type="compositionally biased region" description="Polar residues" evidence="1">
    <location>
        <begin position="521"/>
        <end position="534"/>
    </location>
</feature>
<feature type="region of interest" description="Disordered" evidence="1">
    <location>
        <begin position="697"/>
        <end position="733"/>
    </location>
</feature>
<organism evidence="2 3">
    <name type="scientific">Sporothrix schenckii 1099-18</name>
    <dbReference type="NCBI Taxonomy" id="1397361"/>
    <lineage>
        <taxon>Eukaryota</taxon>
        <taxon>Fungi</taxon>
        <taxon>Dikarya</taxon>
        <taxon>Ascomycota</taxon>
        <taxon>Pezizomycotina</taxon>
        <taxon>Sordariomycetes</taxon>
        <taxon>Sordariomycetidae</taxon>
        <taxon>Ophiostomatales</taxon>
        <taxon>Ophiostomataceae</taxon>
        <taxon>Sporothrix</taxon>
    </lineage>
</organism>
<comment type="caution">
    <text evidence="2">The sequence shown here is derived from an EMBL/GenBank/DDBJ whole genome shotgun (WGS) entry which is preliminary data.</text>
</comment>
<protein>
    <recommendedName>
        <fullName evidence="4">Gastric mucin</fullName>
    </recommendedName>
</protein>
<gene>
    <name evidence="2" type="ORF">SPSK_08302</name>
</gene>
<feature type="compositionally biased region" description="Basic and acidic residues" evidence="1">
    <location>
        <begin position="1210"/>
        <end position="1220"/>
    </location>
</feature>
<feature type="compositionally biased region" description="Low complexity" evidence="1">
    <location>
        <begin position="288"/>
        <end position="302"/>
    </location>
</feature>
<reference evidence="2 3" key="2">
    <citation type="journal article" date="2015" name="Eukaryot. Cell">
        <title>Asexual propagation of a virulent clone complex in a human and feline outbreak of sporotrichosis.</title>
        <authorList>
            <person name="Teixeira Mde M."/>
            <person name="Rodrigues A.M."/>
            <person name="Tsui C.K."/>
            <person name="de Almeida L.G."/>
            <person name="Van Diepeningen A.D."/>
            <person name="van den Ende B.G."/>
            <person name="Fernandes G.F."/>
            <person name="Kano R."/>
            <person name="Hamelin R.C."/>
            <person name="Lopes-Bezerra L.M."/>
            <person name="Vasconcelos A.T."/>
            <person name="de Hoog S."/>
            <person name="de Camargo Z.P."/>
            <person name="Felipe M.S."/>
        </authorList>
    </citation>
    <scope>NUCLEOTIDE SEQUENCE [LARGE SCALE GENOMIC DNA]</scope>
    <source>
        <strain evidence="2 3">1099-18</strain>
    </source>
</reference>
<dbReference type="KEGG" id="ssck:SPSK_08302"/>
<feature type="compositionally biased region" description="Polar residues" evidence="1">
    <location>
        <begin position="1242"/>
        <end position="1253"/>
    </location>
</feature>
<dbReference type="EMBL" id="AXCR01000007">
    <property type="protein sequence ID" value="KJR85454.1"/>
    <property type="molecule type" value="Genomic_DNA"/>
</dbReference>
<sequence length="1559" mass="166030">MSKDGPRYSGSLVALEGLSETALETQLRLLPASSQILVLPSIRNYLGTDDALVTPFAPSSSGPSSTSVSALPKSALSTSVAPSTSRLSKSPSTTSTHFDLRRYIKSIHNAAAARQAIALEFLQDNETHTTPSTTSKTPPKKLVFLNGGTVTSHALCIEAIRQHDAAAGGNLEQAALLFDQLTAHGVAGLDETSATPMAAETNRLDNVAIGDDDEYVERDDDDEEGDPATKAMRAADALDRRTEGLQPSTHILDLTVTKKPRPRSLSLPIHGDLLELWDAGRRPSLAPTANTNNTNTTNTTDNDNVDNDDTSTINNRSFYWVPPSMAAGAAGSEIYDANNFSFITSASPTRGSSPTSTIFPVSMRLDAIASQQQKRQPRKSPSPSPARQYVSYRPATKGDTARTVVLDPAPRGRTARRRASQVAALRNNGDNEDNNDDDMPFYTYHHQLPRRRARSLERKPSIGAGSFSGISSISGISGFSRFSGLSGSSNGNGNGLGMNMNFFLSTSSREPSSTRPRRTSNVSDDTTSMATSAIGTKPSISSSSSSKFMPTGTGIPDVPLLPGADVLEKMAIRRKTKTKSKQAQTAATSDAQKKPQLRLKTTASVTNVSSPLTSRYVDRGTDASQAGANGASKQIVFELVLPLVEDLVVQFDDDGSNASNSALELAIQRCRELDGAQIIHQRDSSVHDTVISKHILSNGEHHSFDQKTMSSTLPETPKSSSHGQSSSSSPTASASLLLGTATTIPATQATGTFSTDDYDPFAPHEYNAGRKVQLPIAVPIAMQPQAAPSIKTPQPLTPAHTPPPHQRLDGDIDPDPQVGSRFHVLDTAKYQTALALHNALRSILGFHFPEDHESEETNANLDSLTSESLTSFLFSVVPGMEGSSMWAPLLSGNRTEQKVDANMEAETPVTDMVLAFGSQRDVPSSLRAKIMGQLDALTSQPATGISRGGRLDIRYLITNALQSLAAQQARRHGKSTGTVVLAPLIIAQLDQYLRTYPSSSLPASPSVRLVLLEYPMELLPLVLAMQQLAGRDLIQVASVITIEDSKYRTEFRRPFQVLQEPLLSPRLRFSPPVNLGVTQKQPSFKRANFVLTSAANETDIDAFVASIRKLLLLSKASTVTRMATSPAEVMFQNGMIPLTLVAQQQGDAGRYSALSTATTAAGGTGMGIGSSGSSRNSKIRTPPRTDNLMQSPTLPSPLVGNTPSPRRKGSSSEKDRKRAPADSNSGIEARQPPLPLPINTKKVVSSKMSTASISAVRPPKSPTLSMVSQHSLQSQPSSLQSFQSQSDSWRATTNEHSYIAQSTGLAPAPTVLPNSRLVAKTIQVSGSTTMRRAKEQTATVAANPSGISAPVIVNNLKTTSTLPTSSARSDNDNLSNWDAGLDVSEDGNYTYNEPPFATSNGNAKGSSKVIATNGNTAVNSASGASTSVAYGGYNDDEYDSGDDDDDFENDPDMRRLMPLFMRDRAALLAAKEAAGSRGVRPQPMRSKSSQLTGISTPTVSASATMPPTQGPPQVMSMTGDGLRGKSSVGSIHSQHSHASSLANKNSNEGKKALKWLGLA</sequence>
<evidence type="ECO:0000313" key="3">
    <source>
        <dbReference type="Proteomes" id="UP000033710"/>
    </source>
</evidence>
<feature type="region of interest" description="Disordered" evidence="1">
    <location>
        <begin position="369"/>
        <end position="440"/>
    </location>
</feature>
<evidence type="ECO:0000313" key="2">
    <source>
        <dbReference type="EMBL" id="KJR85454.1"/>
    </source>
</evidence>
<feature type="region of interest" description="Disordered" evidence="1">
    <location>
        <begin position="574"/>
        <end position="598"/>
    </location>
</feature>
<feature type="compositionally biased region" description="Polar residues" evidence="1">
    <location>
        <begin position="1187"/>
        <end position="1204"/>
    </location>
</feature>
<feature type="region of interest" description="Disordered" evidence="1">
    <location>
        <begin position="501"/>
        <end position="548"/>
    </location>
</feature>
<dbReference type="VEuPathDB" id="FungiDB:SPSK_08302"/>
<feature type="compositionally biased region" description="Low complexity" evidence="1">
    <location>
        <begin position="501"/>
        <end position="514"/>
    </location>
</feature>
<feature type="region of interest" description="Disordered" evidence="1">
    <location>
        <begin position="1472"/>
        <end position="1559"/>
    </location>
</feature>
<evidence type="ECO:0000256" key="1">
    <source>
        <dbReference type="SAM" id="MobiDB-lite"/>
    </source>
</evidence>